<evidence type="ECO:0000313" key="6">
    <source>
        <dbReference type="EMBL" id="GAA95874.1"/>
    </source>
</evidence>
<evidence type="ECO:0000256" key="1">
    <source>
        <dbReference type="ARBA" id="ARBA00005495"/>
    </source>
</evidence>
<dbReference type="HOGENOM" id="CLU_442176_0_0_1"/>
<dbReference type="PANTHER" id="PTHR33337:SF8">
    <property type="entry name" value="CENP-V_GFA DOMAIN-CONTAINING PROTEIN"/>
    <property type="match status" value="1"/>
</dbReference>
<evidence type="ECO:0000313" key="7">
    <source>
        <dbReference type="Proteomes" id="UP000009131"/>
    </source>
</evidence>
<dbReference type="STRING" id="764103.G7DZ64"/>
<comment type="caution">
    <text evidence="6">The sequence shown here is derived from an EMBL/GenBank/DDBJ whole genome shotgun (WGS) entry which is preliminary data.</text>
</comment>
<dbReference type="PROSITE" id="PS51891">
    <property type="entry name" value="CENP_V_GFA"/>
    <property type="match status" value="3"/>
</dbReference>
<feature type="domain" description="CENP-V/GFA" evidence="5">
    <location>
        <begin position="292"/>
        <end position="419"/>
    </location>
</feature>
<feature type="domain" description="CENP-V/GFA" evidence="5">
    <location>
        <begin position="472"/>
        <end position="604"/>
    </location>
</feature>
<dbReference type="Pfam" id="PF04828">
    <property type="entry name" value="GFA"/>
    <property type="match status" value="3"/>
</dbReference>
<keyword evidence="2" id="KW-0479">Metal-binding</keyword>
<dbReference type="eggNOG" id="ENOG502RZKF">
    <property type="taxonomic scope" value="Eukaryota"/>
</dbReference>
<dbReference type="Gene3D" id="3.90.1590.10">
    <property type="entry name" value="glutathione-dependent formaldehyde- activating enzyme (gfa)"/>
    <property type="match status" value="3"/>
</dbReference>
<dbReference type="PANTHER" id="PTHR33337">
    <property type="entry name" value="GFA DOMAIN-CONTAINING PROTEIN"/>
    <property type="match status" value="1"/>
</dbReference>
<sequence>MLAPRTSPLKSKGYTQRDNRIAEAVSAPMSSNEMTDTEPKQYFPVAGLASDGWSTDDEATVTCFCGGVQIVVPVQGKGFLGSFICNCADCHKLSASAHATNFTVLDSHLRYVRGKEQLKQFGQSDTIFLKGNKEYDDVTMTNHFCSVCGSLMFRTAGSFPGASIMRVGSVDDFTLQSTKLRPTKEQFTRDRVAWKAPTEGAEQFEGDGLHVQQPRKPRAHPCDGVHEPLKASEIRGRISTRVLLPRSYDVALQPSDICPVARMSRDDPHSKGHKYFPTAGLASDGWSSEDEATATCFCGLVQLVVPIQGSGFSPSRICNCPDCHKISGTVHSTNFNVQTSHVRFMRGEDRLTHFAQVDTVLSKDDGNDHTRTNSFCSQCGVLLYRSNASAPGIINIRLGTVDDFALQSTLRPTAEHFVRDRVGWKLPTAGAEQNWISPSSPAFADETDMTRSEQYFPIAGLAHDGWSTDEEATTTCFCGRVQLVVPIRGEGFLGARLCHCADCHKFTGSIHATNFSALTSLVRYNRGKDQLETFSQSQTMFRKDDEKTQTNSFCRTCGTLMYRFNSSVPDRVSVRVGTVDDFALHSTKLRPTVEIFTKDRVTWKPPTEGAQQFEAAPT</sequence>
<keyword evidence="4" id="KW-0456">Lyase</keyword>
<name>G7DZ64_MIXOS</name>
<evidence type="ECO:0000259" key="5">
    <source>
        <dbReference type="PROSITE" id="PS51891"/>
    </source>
</evidence>
<gene>
    <name evidence="6" type="primary">Mo02531</name>
    <name evidence="6" type="ORF">E5Q_02531</name>
</gene>
<dbReference type="SUPFAM" id="SSF51316">
    <property type="entry name" value="Mss4-like"/>
    <property type="match status" value="3"/>
</dbReference>
<evidence type="ECO:0000256" key="2">
    <source>
        <dbReference type="ARBA" id="ARBA00022723"/>
    </source>
</evidence>
<feature type="domain" description="CENP-V/GFA" evidence="5">
    <location>
        <begin position="57"/>
        <end position="184"/>
    </location>
</feature>
<dbReference type="OrthoDB" id="428768at2759"/>
<dbReference type="AlphaFoldDB" id="G7DZ64"/>
<protein>
    <recommendedName>
        <fullName evidence="5">CENP-V/GFA domain-containing protein</fullName>
    </recommendedName>
</protein>
<dbReference type="InterPro" id="IPR011057">
    <property type="entry name" value="Mss4-like_sf"/>
</dbReference>
<keyword evidence="7" id="KW-1185">Reference proteome</keyword>
<accession>G7DZ64</accession>
<dbReference type="RefSeq" id="XP_014566867.1">
    <property type="nucleotide sequence ID" value="XM_014711381.1"/>
</dbReference>
<dbReference type="GO" id="GO:0016846">
    <property type="term" value="F:carbon-sulfur lyase activity"/>
    <property type="evidence" value="ECO:0007669"/>
    <property type="project" value="InterPro"/>
</dbReference>
<comment type="similarity">
    <text evidence="1">Belongs to the Gfa family.</text>
</comment>
<evidence type="ECO:0000256" key="4">
    <source>
        <dbReference type="ARBA" id="ARBA00023239"/>
    </source>
</evidence>
<reference evidence="6 7" key="1">
    <citation type="journal article" date="2011" name="J. Gen. Appl. Microbiol.">
        <title>Draft genome sequencing of the enigmatic basidiomycete Mixia osmundae.</title>
        <authorList>
            <person name="Nishida H."/>
            <person name="Nagatsuka Y."/>
            <person name="Sugiyama J."/>
        </authorList>
    </citation>
    <scope>NUCLEOTIDE SEQUENCE [LARGE SCALE GENOMIC DNA]</scope>
    <source>
        <strain evidence="7">CBS 9802 / IAM 14324 / JCM 22182 / KY 12970</strain>
    </source>
</reference>
<organism evidence="6 7">
    <name type="scientific">Mixia osmundae (strain CBS 9802 / IAM 14324 / JCM 22182 / KY 12970)</name>
    <dbReference type="NCBI Taxonomy" id="764103"/>
    <lineage>
        <taxon>Eukaryota</taxon>
        <taxon>Fungi</taxon>
        <taxon>Dikarya</taxon>
        <taxon>Basidiomycota</taxon>
        <taxon>Pucciniomycotina</taxon>
        <taxon>Mixiomycetes</taxon>
        <taxon>Mixiales</taxon>
        <taxon>Mixiaceae</taxon>
        <taxon>Mixia</taxon>
    </lineage>
</organism>
<reference evidence="6 7" key="2">
    <citation type="journal article" date="2012" name="Open Biol.">
        <title>Characteristics of nucleosomes and linker DNA regions on the genome of the basidiomycete Mixia osmundae revealed by mono- and dinucleosome mapping.</title>
        <authorList>
            <person name="Nishida H."/>
            <person name="Kondo S."/>
            <person name="Matsumoto T."/>
            <person name="Suzuki Y."/>
            <person name="Yoshikawa H."/>
            <person name="Taylor T.D."/>
            <person name="Sugiyama J."/>
        </authorList>
    </citation>
    <scope>NUCLEOTIDE SEQUENCE [LARGE SCALE GENOMIC DNA]</scope>
    <source>
        <strain evidence="7">CBS 9802 / IAM 14324 / JCM 22182 / KY 12970</strain>
    </source>
</reference>
<dbReference type="EMBL" id="BABT02000067">
    <property type="protein sequence ID" value="GAA95874.1"/>
    <property type="molecule type" value="Genomic_DNA"/>
</dbReference>
<proteinExistence type="inferred from homology"/>
<keyword evidence="3" id="KW-0862">Zinc</keyword>
<evidence type="ECO:0000256" key="3">
    <source>
        <dbReference type="ARBA" id="ARBA00022833"/>
    </source>
</evidence>
<dbReference type="GO" id="GO:0046872">
    <property type="term" value="F:metal ion binding"/>
    <property type="evidence" value="ECO:0007669"/>
    <property type="project" value="UniProtKB-KW"/>
</dbReference>
<dbReference type="InParanoid" id="G7DZ64"/>
<dbReference type="InterPro" id="IPR006913">
    <property type="entry name" value="CENP-V/GFA"/>
</dbReference>
<dbReference type="Proteomes" id="UP000009131">
    <property type="component" value="Unassembled WGS sequence"/>
</dbReference>